<reference evidence="6 7" key="1">
    <citation type="submission" date="2019-07" db="EMBL/GenBank/DDBJ databases">
        <title>Genomes of Cafeteria roenbergensis.</title>
        <authorList>
            <person name="Fischer M.G."/>
            <person name="Hackl T."/>
            <person name="Roman M."/>
        </authorList>
    </citation>
    <scope>NUCLEOTIDE SEQUENCE [LARGE SCALE GENOMIC DNA]</scope>
    <source>
        <strain evidence="2 7">BVI</strain>
        <strain evidence="3 9">Cflag</strain>
        <strain evidence="5 6">E4-10P</strain>
        <strain evidence="4 8">RCC970-E3</strain>
    </source>
</reference>
<evidence type="ECO:0000313" key="9">
    <source>
        <dbReference type="Proteomes" id="UP000325113"/>
    </source>
</evidence>
<dbReference type="PANTHER" id="PTHR15615:SF108">
    <property type="entry name" value="PROTEIN CNPPD1"/>
    <property type="match status" value="1"/>
</dbReference>
<protein>
    <recommendedName>
        <fullName evidence="10">Cyclin</fullName>
    </recommendedName>
</protein>
<accession>A0A5A8DGC0</accession>
<dbReference type="InterPro" id="IPR036915">
    <property type="entry name" value="Cyclin-like_sf"/>
</dbReference>
<dbReference type="Pfam" id="PF08613">
    <property type="entry name" value="Cyclin"/>
    <property type="match status" value="1"/>
</dbReference>
<evidence type="ECO:0000313" key="2">
    <source>
        <dbReference type="EMBL" id="KAA0146823.1"/>
    </source>
</evidence>
<evidence type="ECO:0000256" key="1">
    <source>
        <dbReference type="SAM" id="MobiDB-lite"/>
    </source>
</evidence>
<dbReference type="EMBL" id="VLTM01000127">
    <property type="protein sequence ID" value="KAA0150124.1"/>
    <property type="molecule type" value="Genomic_DNA"/>
</dbReference>
<dbReference type="OMA" id="VPCHEIN"/>
<evidence type="ECO:0000313" key="5">
    <source>
        <dbReference type="EMBL" id="KAA0167079.1"/>
    </source>
</evidence>
<dbReference type="EMBL" id="VLTO01000083">
    <property type="protein sequence ID" value="KAA0167079.1"/>
    <property type="molecule type" value="Genomic_DNA"/>
</dbReference>
<feature type="region of interest" description="Disordered" evidence="1">
    <location>
        <begin position="207"/>
        <end position="239"/>
    </location>
</feature>
<dbReference type="Proteomes" id="UP000324907">
    <property type="component" value="Unassembled WGS sequence"/>
</dbReference>
<dbReference type="Proteomes" id="UP000323011">
    <property type="component" value="Unassembled WGS sequence"/>
</dbReference>
<dbReference type="Gene3D" id="1.10.472.10">
    <property type="entry name" value="Cyclin-like"/>
    <property type="match status" value="1"/>
</dbReference>
<dbReference type="EMBL" id="VLTL01000057">
    <property type="protein sequence ID" value="KAA0164348.1"/>
    <property type="molecule type" value="Genomic_DNA"/>
</dbReference>
<evidence type="ECO:0000313" key="8">
    <source>
        <dbReference type="Proteomes" id="UP000324907"/>
    </source>
</evidence>
<dbReference type="PANTHER" id="PTHR15615">
    <property type="match status" value="1"/>
</dbReference>
<dbReference type="Proteomes" id="UP000325113">
    <property type="component" value="Unassembled WGS sequence"/>
</dbReference>
<evidence type="ECO:0000313" key="4">
    <source>
        <dbReference type="EMBL" id="KAA0164348.1"/>
    </source>
</evidence>
<organism evidence="4 8">
    <name type="scientific">Cafeteria roenbergensis</name>
    <name type="common">Marine flagellate</name>
    <dbReference type="NCBI Taxonomy" id="33653"/>
    <lineage>
        <taxon>Eukaryota</taxon>
        <taxon>Sar</taxon>
        <taxon>Stramenopiles</taxon>
        <taxon>Bigyra</taxon>
        <taxon>Opalozoa</taxon>
        <taxon>Bicosoecida</taxon>
        <taxon>Cafeteriaceae</taxon>
        <taxon>Cafeteria</taxon>
    </lineage>
</organism>
<dbReference type="Proteomes" id="UP000322899">
    <property type="component" value="Unassembled WGS sequence"/>
</dbReference>
<evidence type="ECO:0008006" key="10">
    <source>
        <dbReference type="Google" id="ProtNLM"/>
    </source>
</evidence>
<evidence type="ECO:0000313" key="6">
    <source>
        <dbReference type="Proteomes" id="UP000322899"/>
    </source>
</evidence>
<dbReference type="InterPro" id="IPR013922">
    <property type="entry name" value="Cyclin_PHO80-like"/>
</dbReference>
<comment type="caution">
    <text evidence="4">The sequence shown here is derived from an EMBL/GenBank/DDBJ whole genome shotgun (WGS) entry which is preliminary data.</text>
</comment>
<evidence type="ECO:0000313" key="7">
    <source>
        <dbReference type="Proteomes" id="UP000323011"/>
    </source>
</evidence>
<gene>
    <name evidence="5" type="ORF">FNF27_07407</name>
    <name evidence="4" type="ORF">FNF28_03888</name>
    <name evidence="2" type="ORF">FNF29_07799</name>
    <name evidence="3" type="ORF">FNF31_07075</name>
</gene>
<name>A0A5A8DGC0_CAFRO</name>
<dbReference type="GO" id="GO:0019901">
    <property type="term" value="F:protein kinase binding"/>
    <property type="evidence" value="ECO:0007669"/>
    <property type="project" value="InterPro"/>
</dbReference>
<evidence type="ECO:0000313" key="3">
    <source>
        <dbReference type="EMBL" id="KAA0150124.1"/>
    </source>
</evidence>
<proteinExistence type="predicted"/>
<dbReference type="AlphaFoldDB" id="A0A5A8DGC0"/>
<dbReference type="EMBL" id="VLTN01000077">
    <property type="protein sequence ID" value="KAA0146823.1"/>
    <property type="molecule type" value="Genomic_DNA"/>
</dbReference>
<dbReference type="SUPFAM" id="SSF47954">
    <property type="entry name" value="Cyclin-like"/>
    <property type="match status" value="1"/>
</dbReference>
<keyword evidence="7" id="KW-1185">Reference proteome</keyword>
<dbReference type="OrthoDB" id="337735at2759"/>
<sequence length="239" mass="25244">MAAANNVEQGKAFVKVLAAVLTRLVANNDQSGAAAAAEVTRFHALRPPNISIGDYLERIHKYASCSAECFILALVYIDRLIQGNNLTLTSLNVHRVIITSVMLGAKFFDDQYFNNAYYAKVGGVPCPEMNSLELEFLFSINFSLQVSGEVYNRYRGELATHLTAMMPGPDAAELHAVMIHAPAAAEPVPLDGESSASSSSSAAAAGASSAVVAPGQAPWAGEDEDEDVDSGAVTAFATM</sequence>